<gene>
    <name evidence="2" type="ORF">JHX87_13110</name>
</gene>
<reference evidence="2 3" key="1">
    <citation type="submission" date="2021-01" db="EMBL/GenBank/DDBJ databases">
        <title>Biogeographic distribution of Paracoccus.</title>
        <authorList>
            <person name="Hollensteiner J."/>
            <person name="Leineberger J."/>
            <person name="Brinkhoff T."/>
            <person name="Daniel R."/>
        </authorList>
    </citation>
    <scope>NUCLEOTIDE SEQUENCE [LARGE SCALE GENOMIC DNA]</scope>
    <source>
        <strain evidence="2 3">KCTC 22803</strain>
    </source>
</reference>
<dbReference type="SUPFAM" id="SSF51658">
    <property type="entry name" value="Xylose isomerase-like"/>
    <property type="match status" value="1"/>
</dbReference>
<dbReference type="PANTHER" id="PTHR42194">
    <property type="entry name" value="UPF0276 PROTEIN HI_1600"/>
    <property type="match status" value="1"/>
</dbReference>
<protein>
    <submittedName>
        <fullName evidence="2">DUF692 family protein</fullName>
    </submittedName>
</protein>
<feature type="region of interest" description="Disordered" evidence="1">
    <location>
        <begin position="293"/>
        <end position="315"/>
    </location>
</feature>
<keyword evidence="3" id="KW-1185">Reference proteome</keyword>
<evidence type="ECO:0000313" key="2">
    <source>
        <dbReference type="EMBL" id="WCR06424.1"/>
    </source>
</evidence>
<proteinExistence type="predicted"/>
<dbReference type="EMBL" id="CP067136">
    <property type="protein sequence ID" value="WCR06424.1"/>
    <property type="molecule type" value="Genomic_DNA"/>
</dbReference>
<dbReference type="PANTHER" id="PTHR42194:SF1">
    <property type="entry name" value="UPF0276 PROTEIN HI_1600"/>
    <property type="match status" value="1"/>
</dbReference>
<dbReference type="Gene3D" id="3.20.20.150">
    <property type="entry name" value="Divalent-metal-dependent TIM barrel enzymes"/>
    <property type="match status" value="1"/>
</dbReference>
<name>A0ABY7SHV3_9RHOB</name>
<accession>A0ABY7SHV3</accession>
<dbReference type="InterPro" id="IPR036237">
    <property type="entry name" value="Xyl_isomerase-like_sf"/>
</dbReference>
<dbReference type="InterPro" id="IPR007801">
    <property type="entry name" value="MbnB/TglH/ChrH"/>
</dbReference>
<dbReference type="Proteomes" id="UP001219349">
    <property type="component" value="Chromosome"/>
</dbReference>
<dbReference type="Pfam" id="PF05114">
    <property type="entry name" value="MbnB_TglH_ChrH"/>
    <property type="match status" value="1"/>
</dbReference>
<dbReference type="RefSeq" id="WP_271884162.1">
    <property type="nucleotide sequence ID" value="NZ_CP067136.1"/>
</dbReference>
<sequence length="485" mass="53844">MADTAAFQAPKLGIGMIFSTALGPFLKRRPDALDVLEIEPQTLWLADDPFDGPYFEYSPAIQMFADLPQRKLVHSVGMPIGGTRKPHPAQLALLQDVARRLDSPWVSEHLSVAGTPHKAAGFLLPPLQTDEGVAVVCDNIRRFAKGVGRPVAIETGVAYFARKHFEMPDGEFVAQIVRQTGCGILLDLHNIYCNDRNGRISMSDFLSQIPLDHVWEIHLAGGQEMDGYWLDSHSGTMPEDLAAMSREIVQSLPNLGALNFEVYDTFLERMPAEDLDRTVDALREIWQQAGRSLSDAPPLRDVPDRPRPEPAQTPAEWEDGATRAVWQDDPAQHPWPKDAPALKLYARLARSFRGSILVRAMPRTLRYLLLRDGESVDGLLSQFHTAEAPRLFAPLEAESFADYLIRQGEDDPWLLSLVSYDLAFMRIVRQGKPQVVSFPGNPTPVFEALAIATMPDAFPGPPAWEIELLPDSFSPSDFTPGPRAS</sequence>
<evidence type="ECO:0000313" key="3">
    <source>
        <dbReference type="Proteomes" id="UP001219349"/>
    </source>
</evidence>
<organism evidence="2 3">
    <name type="scientific">Paracoccus fistulariae</name>
    <dbReference type="NCBI Taxonomy" id="658446"/>
    <lineage>
        <taxon>Bacteria</taxon>
        <taxon>Pseudomonadati</taxon>
        <taxon>Pseudomonadota</taxon>
        <taxon>Alphaproteobacteria</taxon>
        <taxon>Rhodobacterales</taxon>
        <taxon>Paracoccaceae</taxon>
        <taxon>Paracoccus</taxon>
    </lineage>
</organism>
<evidence type="ECO:0000256" key="1">
    <source>
        <dbReference type="SAM" id="MobiDB-lite"/>
    </source>
</evidence>